<accession>A0A8T0TIU9</accession>
<keyword evidence="10" id="KW-0732">Signal</keyword>
<feature type="signal peptide" evidence="10">
    <location>
        <begin position="1"/>
        <end position="32"/>
    </location>
</feature>
<protein>
    <recommendedName>
        <fullName evidence="8">Glycosyltransferase family 92 protein</fullName>
        <ecNumber evidence="8">2.4.1.-</ecNumber>
    </recommendedName>
</protein>
<dbReference type="PANTHER" id="PTHR21461">
    <property type="entry name" value="GLYCOSYLTRANSFERASE FAMILY 92 PROTEIN"/>
    <property type="match status" value="1"/>
</dbReference>
<evidence type="ECO:0000256" key="3">
    <source>
        <dbReference type="ARBA" id="ARBA00022676"/>
    </source>
</evidence>
<evidence type="ECO:0000256" key="1">
    <source>
        <dbReference type="ARBA" id="ARBA00004167"/>
    </source>
</evidence>
<gene>
    <name evidence="11" type="ORF">PVAP13_4NG337700</name>
</gene>
<keyword evidence="3 8" id="KW-0328">Glycosyltransferase</keyword>
<dbReference type="AlphaFoldDB" id="A0A8T0TIU9"/>
<dbReference type="GO" id="GO:0016757">
    <property type="term" value="F:glycosyltransferase activity"/>
    <property type="evidence" value="ECO:0007669"/>
    <property type="project" value="UniProtKB-UniRule"/>
</dbReference>
<evidence type="ECO:0000256" key="10">
    <source>
        <dbReference type="SAM" id="SignalP"/>
    </source>
</evidence>
<comment type="subcellular location">
    <subcellularLocation>
        <location evidence="1">Membrane</location>
        <topology evidence="1">Single-pass membrane protein</topology>
    </subcellularLocation>
</comment>
<dbReference type="Pfam" id="PF01697">
    <property type="entry name" value="Glyco_transf_92"/>
    <property type="match status" value="1"/>
</dbReference>
<dbReference type="GO" id="GO:0005737">
    <property type="term" value="C:cytoplasm"/>
    <property type="evidence" value="ECO:0007669"/>
    <property type="project" value="TreeGrafter"/>
</dbReference>
<evidence type="ECO:0000256" key="4">
    <source>
        <dbReference type="ARBA" id="ARBA00022679"/>
    </source>
</evidence>
<evidence type="ECO:0000256" key="9">
    <source>
        <dbReference type="SAM" id="MobiDB-lite"/>
    </source>
</evidence>
<proteinExistence type="inferred from homology"/>
<comment type="similarity">
    <text evidence="2 8">Belongs to the glycosyltransferase 92 family.</text>
</comment>
<comment type="caution">
    <text evidence="11">The sequence shown here is derived from an EMBL/GenBank/DDBJ whole genome shotgun (WGS) entry which is preliminary data.</text>
</comment>
<evidence type="ECO:0000256" key="8">
    <source>
        <dbReference type="RuleBase" id="RU366017"/>
    </source>
</evidence>
<evidence type="ECO:0000256" key="5">
    <source>
        <dbReference type="ARBA" id="ARBA00022692"/>
    </source>
</evidence>
<keyword evidence="12" id="KW-1185">Reference proteome</keyword>
<dbReference type="GO" id="GO:0016020">
    <property type="term" value="C:membrane"/>
    <property type="evidence" value="ECO:0007669"/>
    <property type="project" value="UniProtKB-SubCell"/>
</dbReference>
<evidence type="ECO:0000256" key="2">
    <source>
        <dbReference type="ARBA" id="ARBA00007647"/>
    </source>
</evidence>
<dbReference type="SUPFAM" id="SSF53448">
    <property type="entry name" value="Nucleotide-diphospho-sugar transferases"/>
    <property type="match status" value="1"/>
</dbReference>
<feature type="chain" id="PRO_5035828972" description="Glycosyltransferase family 92 protein" evidence="10">
    <location>
        <begin position="33"/>
        <end position="598"/>
    </location>
</feature>
<keyword evidence="7" id="KW-0472">Membrane</keyword>
<feature type="region of interest" description="Disordered" evidence="9">
    <location>
        <begin position="266"/>
        <end position="296"/>
    </location>
</feature>
<evidence type="ECO:0000313" key="11">
    <source>
        <dbReference type="EMBL" id="KAG2608636.1"/>
    </source>
</evidence>
<evidence type="ECO:0000313" key="12">
    <source>
        <dbReference type="Proteomes" id="UP000823388"/>
    </source>
</evidence>
<organism evidence="11 12">
    <name type="scientific">Panicum virgatum</name>
    <name type="common">Blackwell switchgrass</name>
    <dbReference type="NCBI Taxonomy" id="38727"/>
    <lineage>
        <taxon>Eukaryota</taxon>
        <taxon>Viridiplantae</taxon>
        <taxon>Streptophyta</taxon>
        <taxon>Embryophyta</taxon>
        <taxon>Tracheophyta</taxon>
        <taxon>Spermatophyta</taxon>
        <taxon>Magnoliopsida</taxon>
        <taxon>Liliopsida</taxon>
        <taxon>Poales</taxon>
        <taxon>Poaceae</taxon>
        <taxon>PACMAD clade</taxon>
        <taxon>Panicoideae</taxon>
        <taxon>Panicodae</taxon>
        <taxon>Paniceae</taxon>
        <taxon>Panicinae</taxon>
        <taxon>Panicum</taxon>
        <taxon>Panicum sect. Hiantes</taxon>
    </lineage>
</organism>
<dbReference type="InterPro" id="IPR008166">
    <property type="entry name" value="Glyco_transf_92"/>
</dbReference>
<keyword evidence="5" id="KW-0812">Transmembrane</keyword>
<name>A0A8T0TIU9_PANVG</name>
<evidence type="ECO:0000256" key="7">
    <source>
        <dbReference type="ARBA" id="ARBA00023136"/>
    </source>
</evidence>
<keyword evidence="6" id="KW-1133">Transmembrane helix</keyword>
<reference evidence="11" key="1">
    <citation type="submission" date="2020-05" db="EMBL/GenBank/DDBJ databases">
        <title>WGS assembly of Panicum virgatum.</title>
        <authorList>
            <person name="Lovell J.T."/>
            <person name="Jenkins J."/>
            <person name="Shu S."/>
            <person name="Juenger T.E."/>
            <person name="Schmutz J."/>
        </authorList>
    </citation>
    <scope>NUCLEOTIDE SEQUENCE</scope>
    <source>
        <strain evidence="11">AP13</strain>
    </source>
</reference>
<sequence length="598" mass="66122">MQSPPASPRLLLLLALALAALLAFLTSTPTAALLHHHHRYASSSPARALLVPRRTQQQRAVVRDLHHDDRYPPDAVLLPDWEVLVLLHPAAPGTKTTDATCAFPGGAASPARSLGRMPASGRQAYTCVMPTPERRRKPPFRAPSLIVTTTASSQQQTHNAAGEEMLRWSGRQIVYDAVALTGTGDVLVLAKGVNPRQGVNRNASDIQCVYYYRRHKYNATGVVASLPAATSAQQVFRCPPPPATARLDGDDVLRVTLAVAGGEPIPSMATYSGRPPPEHPAASSSSGSGTQQQEQEQRSKLCACTMVRDVAKFLREWVAYHAAVGVDRFFLYDNGSQDDLAGEVRQLRAAGFDVSTRPWPWSKTQEAGFSYAAAAHRDSCEWMAFVDVDEFIFSPRWARSSRPSRSSMLRSVVAAVEADVGQVTLGCRDFGPSGRTRHPEEGVTQGYTCRRRAEERHKSLVRLDAVAPSLMNSVHHFEVRAGFRWERSGHARVNHYKYQAWDEFKVKFRRRVSTYVADWTDPVNRGSRDRTPGLGFEAVEPEGWAHSFCEVEDTLLRDVTRRWFGFTSKLVVAPPITPHTTSSSEHSRRRCLSSLIGI</sequence>
<feature type="compositionally biased region" description="Low complexity" evidence="9">
    <location>
        <begin position="283"/>
        <end position="294"/>
    </location>
</feature>
<dbReference type="EC" id="2.4.1.-" evidence="8"/>
<dbReference type="PANTHER" id="PTHR21461:SF69">
    <property type="entry name" value="GLYCOSYLTRANSFERASE FAMILY 92 PROTEIN"/>
    <property type="match status" value="1"/>
</dbReference>
<dbReference type="EMBL" id="CM029044">
    <property type="protein sequence ID" value="KAG2608636.1"/>
    <property type="molecule type" value="Genomic_DNA"/>
</dbReference>
<keyword evidence="4 8" id="KW-0808">Transferase</keyword>
<dbReference type="Proteomes" id="UP000823388">
    <property type="component" value="Chromosome 4N"/>
</dbReference>
<evidence type="ECO:0000256" key="6">
    <source>
        <dbReference type="ARBA" id="ARBA00022989"/>
    </source>
</evidence>
<dbReference type="InterPro" id="IPR029044">
    <property type="entry name" value="Nucleotide-diphossugar_trans"/>
</dbReference>